<evidence type="ECO:0000256" key="1">
    <source>
        <dbReference type="SAM" id="MobiDB-lite"/>
    </source>
</evidence>
<evidence type="ECO:0008006" key="4">
    <source>
        <dbReference type="Google" id="ProtNLM"/>
    </source>
</evidence>
<accession>A0A177BF62</accession>
<sequence>MSNDELNTSFDNLKTAYSNDLVIECQQFKHYFDWEKTSNNIFGMYNFIKGDKLESLFLNIEICMRMFLSMMVANCKGERTFSKLKIIKNELRNCLAQPRFNALFLMSIENDILNDIIAVKLNWEKEEFNKCNVNHIFQTVNKDFSLNQIFCNIPETKKYELCSIICKKGDVNITICRNKMIDKWICVNKMTPIGTWLNIRNYIKNLKALPIALLYQNRTDNLMNLKNTIHLCKKIIYFSKFNDYKNEAIANTSDKKKQNFDFDSDKMKFKQDKCVDCFTNYKLIRQESFQCAINECGFLNQDFTAESGSNNLDFDDSNYMRETTKMLLRKQGLFKHKFIDMNHGEYPTLTKNCNESNSNINDSNCEIHQSEKNDISKDYGYHSGSSDRNSASSISSTCSYDEKNNLNNMPILSERQVRLKLQELFYGGKSISMLIESDKLEQAQKLNNDIIVILESLYKVDGLREDTTMYISKKLKTLIKRSNLIDVEISKNQKMKNDSNIYSNDFSDIFENFDNSMNENYVNFQAINVYENEKTDQNYGTLKNEKMKKKVTFSDDVKFYYIEQHDYDYSKNQINYNDNLMIDQQNILQQTNELDLPPPTFNL</sequence>
<evidence type="ECO:0000313" key="3">
    <source>
        <dbReference type="Proteomes" id="UP000078046"/>
    </source>
</evidence>
<dbReference type="OrthoDB" id="10037933at2759"/>
<protein>
    <recommendedName>
        <fullName evidence="4">HAT C-terminal dimerisation domain-containing protein</fullName>
    </recommendedName>
</protein>
<feature type="region of interest" description="Disordered" evidence="1">
    <location>
        <begin position="376"/>
        <end position="397"/>
    </location>
</feature>
<proteinExistence type="predicted"/>
<feature type="compositionally biased region" description="Low complexity" evidence="1">
    <location>
        <begin position="383"/>
        <end position="396"/>
    </location>
</feature>
<dbReference type="Proteomes" id="UP000078046">
    <property type="component" value="Unassembled WGS sequence"/>
</dbReference>
<reference evidence="2 3" key="1">
    <citation type="submission" date="2016-04" db="EMBL/GenBank/DDBJ databases">
        <title>The genome of Intoshia linei affirms orthonectids as highly simplified spiralians.</title>
        <authorList>
            <person name="Mikhailov K.V."/>
            <person name="Slusarev G.S."/>
            <person name="Nikitin M.A."/>
            <person name="Logacheva M.D."/>
            <person name="Penin A."/>
            <person name="Aleoshin V."/>
            <person name="Panchin Y.V."/>
        </authorList>
    </citation>
    <scope>NUCLEOTIDE SEQUENCE [LARGE SCALE GENOMIC DNA]</scope>
    <source>
        <strain evidence="2">Intl2013</strain>
        <tissue evidence="2">Whole animal</tissue>
    </source>
</reference>
<keyword evidence="3" id="KW-1185">Reference proteome</keyword>
<evidence type="ECO:0000313" key="2">
    <source>
        <dbReference type="EMBL" id="OAF72124.1"/>
    </source>
</evidence>
<dbReference type="EMBL" id="LWCA01000004">
    <property type="protein sequence ID" value="OAF72124.1"/>
    <property type="molecule type" value="Genomic_DNA"/>
</dbReference>
<name>A0A177BF62_9BILA</name>
<comment type="caution">
    <text evidence="2">The sequence shown here is derived from an EMBL/GenBank/DDBJ whole genome shotgun (WGS) entry which is preliminary data.</text>
</comment>
<gene>
    <name evidence="2" type="ORF">A3Q56_00119</name>
</gene>
<organism evidence="2 3">
    <name type="scientific">Intoshia linei</name>
    <dbReference type="NCBI Taxonomy" id="1819745"/>
    <lineage>
        <taxon>Eukaryota</taxon>
        <taxon>Metazoa</taxon>
        <taxon>Spiralia</taxon>
        <taxon>Lophotrochozoa</taxon>
        <taxon>Mesozoa</taxon>
        <taxon>Orthonectida</taxon>
        <taxon>Rhopaluridae</taxon>
        <taxon>Intoshia</taxon>
    </lineage>
</organism>
<dbReference type="AlphaFoldDB" id="A0A177BF62"/>